<name>A0AAV4FC79_9GAST</name>
<evidence type="ECO:0000313" key="1">
    <source>
        <dbReference type="EMBL" id="GFR70888.1"/>
    </source>
</evidence>
<evidence type="ECO:0000313" key="2">
    <source>
        <dbReference type="Proteomes" id="UP000762676"/>
    </source>
</evidence>
<dbReference type="Proteomes" id="UP000762676">
    <property type="component" value="Unassembled WGS sequence"/>
</dbReference>
<organism evidence="1 2">
    <name type="scientific">Elysia marginata</name>
    <dbReference type="NCBI Taxonomy" id="1093978"/>
    <lineage>
        <taxon>Eukaryota</taxon>
        <taxon>Metazoa</taxon>
        <taxon>Spiralia</taxon>
        <taxon>Lophotrochozoa</taxon>
        <taxon>Mollusca</taxon>
        <taxon>Gastropoda</taxon>
        <taxon>Heterobranchia</taxon>
        <taxon>Euthyneura</taxon>
        <taxon>Panpulmonata</taxon>
        <taxon>Sacoglossa</taxon>
        <taxon>Placobranchoidea</taxon>
        <taxon>Plakobranchidae</taxon>
        <taxon>Elysia</taxon>
    </lineage>
</organism>
<reference evidence="1 2" key="1">
    <citation type="journal article" date="2021" name="Elife">
        <title>Chloroplast acquisition without the gene transfer in kleptoplastic sea slugs, Plakobranchus ocellatus.</title>
        <authorList>
            <person name="Maeda T."/>
            <person name="Takahashi S."/>
            <person name="Yoshida T."/>
            <person name="Shimamura S."/>
            <person name="Takaki Y."/>
            <person name="Nagai Y."/>
            <person name="Toyoda A."/>
            <person name="Suzuki Y."/>
            <person name="Arimoto A."/>
            <person name="Ishii H."/>
            <person name="Satoh N."/>
            <person name="Nishiyama T."/>
            <person name="Hasebe M."/>
            <person name="Maruyama T."/>
            <person name="Minagawa J."/>
            <person name="Obokata J."/>
            <person name="Shigenobu S."/>
        </authorList>
    </citation>
    <scope>NUCLEOTIDE SEQUENCE [LARGE SCALE GENOMIC DNA]</scope>
</reference>
<comment type="caution">
    <text evidence="1">The sequence shown here is derived from an EMBL/GenBank/DDBJ whole genome shotgun (WGS) entry which is preliminary data.</text>
</comment>
<accession>A0AAV4FC79</accession>
<keyword evidence="2" id="KW-1185">Reference proteome</keyword>
<sequence>MADELTGPVSQSSAVKLTLLMGVITYLECTATTGRKPRLQPTHLRPVPLVLKTEEQYRPDTERPRYLSYTAFCLITAVARWRIRFLGMSLRDENKEGIQILVKREGLSRI</sequence>
<gene>
    <name evidence="1" type="ORF">ElyMa_002083500</name>
</gene>
<dbReference type="AlphaFoldDB" id="A0AAV4FC79"/>
<dbReference type="EMBL" id="BMAT01004237">
    <property type="protein sequence ID" value="GFR70888.1"/>
    <property type="molecule type" value="Genomic_DNA"/>
</dbReference>
<protein>
    <submittedName>
        <fullName evidence="1">Uncharacterized protein</fullName>
    </submittedName>
</protein>
<proteinExistence type="predicted"/>